<protein>
    <submittedName>
        <fullName evidence="4">2,4-dienoyl-CoA reductase-like NADH-dependent reductase (Old Yellow Enzyme family)</fullName>
    </submittedName>
</protein>
<dbReference type="EMBL" id="JAGIOP010000002">
    <property type="protein sequence ID" value="MBP2455255.1"/>
    <property type="molecule type" value="Genomic_DNA"/>
</dbReference>
<dbReference type="InterPro" id="IPR013785">
    <property type="entry name" value="Aldolase_TIM"/>
</dbReference>
<gene>
    <name evidence="4" type="ORF">JOF57_005168</name>
</gene>
<sequence>MTGQVADVLAPASLGPVTLRNRVLKAATFEARSPHGKVTDDLIDYHRAPAAGGVGMTTLAYCAVSPEGRTERDQILMRPDIIPALTRLTDAVHAEGAKVSAQLGHAGPVANAASNGVAAMSPSRMFSPLGMRASRRPDAPELSRVIADHARAAAVAVDAGFDAVELHFAHNYLVSAFLSPLLNRRRDSYGGSLINRARLARHIAIAVREAVGDRVAVIAKLSMDDGVAGGLRIEDSLQVGRWLQDDGALDALELTVGSSLLNPMFYFRGDAPRSEFARAFRPPLNWALNTAGRPFLRRYPYQEAYLLDHARQFRRELSMPLILLGGITTKETMDLAMREGFEFVAMARALLRDPQLLNRIRQDSDTPSLCTHCNKCMVTIFERTHCVLATEPVVLPGAEFVGRSSTFAHQHPS</sequence>
<dbReference type="RefSeq" id="WP_209921755.1">
    <property type="nucleotide sequence ID" value="NZ_JAGIOP010000002.1"/>
</dbReference>
<dbReference type="Gene3D" id="3.20.20.70">
    <property type="entry name" value="Aldolase class I"/>
    <property type="match status" value="1"/>
</dbReference>
<accession>A0ABS5A0I0</accession>
<dbReference type="PANTHER" id="PTHR43656">
    <property type="entry name" value="BINDING OXIDOREDUCTASE, PUTATIVE (AFU_ORTHOLOGUE AFUA_2G08260)-RELATED"/>
    <property type="match status" value="1"/>
</dbReference>
<proteinExistence type="predicted"/>
<dbReference type="Proteomes" id="UP000694460">
    <property type="component" value="Unassembled WGS sequence"/>
</dbReference>
<reference evidence="4 5" key="1">
    <citation type="submission" date="2021-03" db="EMBL/GenBank/DDBJ databases">
        <title>Sequencing the genomes of 1000 actinobacteria strains.</title>
        <authorList>
            <person name="Klenk H.-P."/>
        </authorList>
    </citation>
    <scope>NUCLEOTIDE SEQUENCE [LARGE SCALE GENOMIC DNA]</scope>
    <source>
        <strain evidence="4 5">DSM 46713</strain>
    </source>
</reference>
<dbReference type="SUPFAM" id="SSF51395">
    <property type="entry name" value="FMN-linked oxidoreductases"/>
    <property type="match status" value="1"/>
</dbReference>
<dbReference type="InterPro" id="IPR001155">
    <property type="entry name" value="OxRdtase_FMN_N"/>
</dbReference>
<dbReference type="Pfam" id="PF00724">
    <property type="entry name" value="Oxidored_FMN"/>
    <property type="match status" value="1"/>
</dbReference>
<evidence type="ECO:0000256" key="2">
    <source>
        <dbReference type="ARBA" id="ARBA00023002"/>
    </source>
</evidence>
<evidence type="ECO:0000259" key="3">
    <source>
        <dbReference type="Pfam" id="PF00724"/>
    </source>
</evidence>
<evidence type="ECO:0000313" key="5">
    <source>
        <dbReference type="Proteomes" id="UP000694460"/>
    </source>
</evidence>
<evidence type="ECO:0000256" key="1">
    <source>
        <dbReference type="ARBA" id="ARBA00022630"/>
    </source>
</evidence>
<name>A0ABS5A0I0_9MYCO</name>
<dbReference type="CDD" id="cd02803">
    <property type="entry name" value="OYE_like_FMN_family"/>
    <property type="match status" value="1"/>
</dbReference>
<organism evidence="4 5">
    <name type="scientific">Mycolicibacterium lutetiense</name>
    <dbReference type="NCBI Taxonomy" id="1641992"/>
    <lineage>
        <taxon>Bacteria</taxon>
        <taxon>Bacillati</taxon>
        <taxon>Actinomycetota</taxon>
        <taxon>Actinomycetes</taxon>
        <taxon>Mycobacteriales</taxon>
        <taxon>Mycobacteriaceae</taxon>
        <taxon>Mycolicibacterium</taxon>
    </lineage>
</organism>
<dbReference type="PANTHER" id="PTHR43656:SF2">
    <property type="entry name" value="BINDING OXIDOREDUCTASE, PUTATIVE (AFU_ORTHOLOGUE AFUA_2G08260)-RELATED"/>
    <property type="match status" value="1"/>
</dbReference>
<dbReference type="InterPro" id="IPR051799">
    <property type="entry name" value="NADH_flavin_oxidoreductase"/>
</dbReference>
<keyword evidence="2" id="KW-0560">Oxidoreductase</keyword>
<comment type="caution">
    <text evidence="4">The sequence shown here is derived from an EMBL/GenBank/DDBJ whole genome shotgun (WGS) entry which is preliminary data.</text>
</comment>
<keyword evidence="1" id="KW-0285">Flavoprotein</keyword>
<keyword evidence="5" id="KW-1185">Reference proteome</keyword>
<evidence type="ECO:0000313" key="4">
    <source>
        <dbReference type="EMBL" id="MBP2455255.1"/>
    </source>
</evidence>
<feature type="domain" description="NADH:flavin oxidoreductase/NADH oxidase N-terminal" evidence="3">
    <location>
        <begin position="10"/>
        <end position="243"/>
    </location>
</feature>